<dbReference type="InterPro" id="IPR036520">
    <property type="entry name" value="UPF0759_sf"/>
</dbReference>
<keyword evidence="2" id="KW-1185">Reference proteome</keyword>
<protein>
    <submittedName>
        <fullName evidence="1">Uncharacterized conserved protein YecE, DUF72 family</fullName>
    </submittedName>
</protein>
<dbReference type="InterPro" id="IPR002763">
    <property type="entry name" value="DUF72"/>
</dbReference>
<reference evidence="2" key="1">
    <citation type="submission" date="2016-10" db="EMBL/GenBank/DDBJ databases">
        <authorList>
            <person name="Varghese N."/>
            <person name="Submissions S."/>
        </authorList>
    </citation>
    <scope>NUCLEOTIDE SEQUENCE [LARGE SCALE GENOMIC DNA]</scope>
    <source>
        <strain evidence="2">DSM 19482</strain>
    </source>
</reference>
<dbReference type="RefSeq" id="WP_076782595.1">
    <property type="nucleotide sequence ID" value="NZ_FTPU01000010.1"/>
</dbReference>
<dbReference type="STRING" id="1121284.SAMN05660493_01173"/>
<organism evidence="1 2">
    <name type="scientific">Epilithonimonas bovis DSM 19482</name>
    <dbReference type="NCBI Taxonomy" id="1121284"/>
    <lineage>
        <taxon>Bacteria</taxon>
        <taxon>Pseudomonadati</taxon>
        <taxon>Bacteroidota</taxon>
        <taxon>Flavobacteriia</taxon>
        <taxon>Flavobacteriales</taxon>
        <taxon>Weeksellaceae</taxon>
        <taxon>Chryseobacterium group</taxon>
        <taxon>Epilithonimonas</taxon>
    </lineage>
</organism>
<proteinExistence type="predicted"/>
<gene>
    <name evidence="1" type="ORF">SAMN05660493_01173</name>
</gene>
<evidence type="ECO:0000313" key="1">
    <source>
        <dbReference type="EMBL" id="SIT96489.1"/>
    </source>
</evidence>
<name>A0A1U7PUB0_9FLAO</name>
<accession>A0A1U7PUB0</accession>
<sequence length="248" mass="28734">MKKYHVGCSGFYNTDWKGTLYPSDAQNKDFLKLYSQSFDTVEINSTFYRKPTAKTLQKWYDETPEHFSFYIKIPKSISHFGYSEGKGEELSAFCDYIQQHITGKLAGFLIQFPASFHCTESHIKLLSETLPTNFPIAVEFRHSSWWNDEVFSLFRNKQWIFCGVSFPGKIPDDLIITNPTTVYYRLHGKPTLYKSAYSDDFLSGIADKIKANDQDFYIMFNNTWGTAAIENALYMKKLLGRNINKEKG</sequence>
<dbReference type="AlphaFoldDB" id="A0A1U7PUB0"/>
<dbReference type="PANTHER" id="PTHR30348">
    <property type="entry name" value="UNCHARACTERIZED PROTEIN YECE"/>
    <property type="match status" value="1"/>
</dbReference>
<dbReference type="Proteomes" id="UP000187261">
    <property type="component" value="Unassembled WGS sequence"/>
</dbReference>
<dbReference type="EMBL" id="FTPU01000010">
    <property type="protein sequence ID" value="SIT96489.1"/>
    <property type="molecule type" value="Genomic_DNA"/>
</dbReference>
<dbReference type="Gene3D" id="3.20.20.410">
    <property type="entry name" value="Protein of unknown function UPF0759"/>
    <property type="match status" value="1"/>
</dbReference>
<dbReference type="SUPFAM" id="SSF117396">
    <property type="entry name" value="TM1631-like"/>
    <property type="match status" value="1"/>
</dbReference>
<dbReference type="Pfam" id="PF01904">
    <property type="entry name" value="DUF72"/>
    <property type="match status" value="1"/>
</dbReference>
<evidence type="ECO:0000313" key="2">
    <source>
        <dbReference type="Proteomes" id="UP000187261"/>
    </source>
</evidence>
<dbReference type="OrthoDB" id="9780310at2"/>
<dbReference type="PANTHER" id="PTHR30348:SF4">
    <property type="entry name" value="DUF72 DOMAIN-CONTAINING PROTEIN"/>
    <property type="match status" value="1"/>
</dbReference>